<protein>
    <submittedName>
        <fullName evidence="2">Putative proteasome activator protein pa26</fullName>
    </submittedName>
</protein>
<dbReference type="InterPro" id="IPR036252">
    <property type="entry name" value="Proteasome_activ_sf"/>
</dbReference>
<dbReference type="VEuPathDB" id="TriTrypDB:TcIL3000_10_3050"/>
<sequence length="227" mass="25079">MATRGKRFAHVQTMRDAMTEQTSWSVIDTWANNTIEALQKISASAAQARSSIQGTSYRLSHAEETPVSTVDLLRQYQTLCHDIYCDAQLVRSVIMIRIPDHKEEDNLGVAVQMEVLKLIEGLEGKLLPSGEKSSSVGGVFCLRDYLATRATVEEKLLGSSNAGSEGKKGSKAPSLLLELREIDMDALLKVEFAATHLCAVLRGLVTSYTLNWKKLMQPRTGNDYMIS</sequence>
<dbReference type="Pfam" id="PF02252">
    <property type="entry name" value="PA28_C"/>
    <property type="match status" value="1"/>
</dbReference>
<proteinExistence type="predicted"/>
<dbReference type="AlphaFoldDB" id="G0UVX8"/>
<dbReference type="InterPro" id="IPR003186">
    <property type="entry name" value="PA28_C"/>
</dbReference>
<dbReference type="GO" id="GO:0008537">
    <property type="term" value="C:proteasome activator complex"/>
    <property type="evidence" value="ECO:0007669"/>
    <property type="project" value="InterPro"/>
</dbReference>
<reference evidence="2" key="1">
    <citation type="journal article" date="2012" name="Proc. Natl. Acad. Sci. U.S.A.">
        <title>Antigenic diversity is generated by distinct evolutionary mechanisms in African trypanosome species.</title>
        <authorList>
            <person name="Jackson A.P."/>
            <person name="Berry A."/>
            <person name="Aslett M."/>
            <person name="Allison H.C."/>
            <person name="Burton P."/>
            <person name="Vavrova-Anderson J."/>
            <person name="Brown R."/>
            <person name="Browne H."/>
            <person name="Corton N."/>
            <person name="Hauser H."/>
            <person name="Gamble J."/>
            <person name="Gilderthorp R."/>
            <person name="Marcello L."/>
            <person name="McQuillan J."/>
            <person name="Otto T.D."/>
            <person name="Quail M.A."/>
            <person name="Sanders M.J."/>
            <person name="van Tonder A."/>
            <person name="Ginger M.L."/>
            <person name="Field M.C."/>
            <person name="Barry J.D."/>
            <person name="Hertz-Fowler C."/>
            <person name="Berriman M."/>
        </authorList>
    </citation>
    <scope>NUCLEOTIDE SEQUENCE</scope>
    <source>
        <strain evidence="2">IL3000</strain>
    </source>
</reference>
<name>G0UVX8_TRYCI</name>
<gene>
    <name evidence="2" type="ORF">TCIL3000_10_3050</name>
</gene>
<accession>G0UVX8</accession>
<evidence type="ECO:0000313" key="2">
    <source>
        <dbReference type="EMBL" id="CCC93544.1"/>
    </source>
</evidence>
<keyword evidence="2" id="KW-0647">Proteasome</keyword>
<feature type="domain" description="Proteasome activator PA28 C-terminal" evidence="1">
    <location>
        <begin position="70"/>
        <end position="125"/>
    </location>
</feature>
<dbReference type="InterPro" id="IPR036997">
    <property type="entry name" value="PA28_C_sf"/>
</dbReference>
<dbReference type="SUPFAM" id="SSF47216">
    <property type="entry name" value="Proteasome activator"/>
    <property type="match status" value="1"/>
</dbReference>
<evidence type="ECO:0000259" key="1">
    <source>
        <dbReference type="Pfam" id="PF02252"/>
    </source>
</evidence>
<organism evidence="2">
    <name type="scientific">Trypanosoma congolense (strain IL3000)</name>
    <dbReference type="NCBI Taxonomy" id="1068625"/>
    <lineage>
        <taxon>Eukaryota</taxon>
        <taxon>Discoba</taxon>
        <taxon>Euglenozoa</taxon>
        <taxon>Kinetoplastea</taxon>
        <taxon>Metakinetoplastina</taxon>
        <taxon>Trypanosomatida</taxon>
        <taxon>Trypanosomatidae</taxon>
        <taxon>Trypanosoma</taxon>
        <taxon>Nannomonas</taxon>
    </lineage>
</organism>
<dbReference type="Gene3D" id="1.20.120.180">
    <property type="entry name" value="Proteasome activator pa28, C-terminal domain"/>
    <property type="match status" value="1"/>
</dbReference>
<dbReference type="EMBL" id="HE575323">
    <property type="protein sequence ID" value="CCC93544.1"/>
    <property type="molecule type" value="Genomic_DNA"/>
</dbReference>